<dbReference type="Pfam" id="PF23598">
    <property type="entry name" value="LRR_14"/>
    <property type="match status" value="1"/>
</dbReference>
<dbReference type="PROSITE" id="PS51450">
    <property type="entry name" value="LRR"/>
    <property type="match status" value="1"/>
</dbReference>
<feature type="domain" description="Disease resistance R13L4/SHOC-2-like LRR" evidence="2">
    <location>
        <begin position="184"/>
        <end position="284"/>
    </location>
</feature>
<gene>
    <name evidence="3" type="ORF">Prudu_201S000200</name>
</gene>
<dbReference type="InterPro" id="IPR055414">
    <property type="entry name" value="LRR_R13L4/SHOC2-like"/>
</dbReference>
<sequence length="357" mass="40011">HVCRPGHKGHDDLTSSSLPPAYHRQSACKLYLSQGLQTLPESLRYLYWDGYPLKSLPSKFSPENLVELKMPRSLVKQLGEEDLIYLGNLKLMDLSFCKHLTELPDLSQSRKMEHINLYGCTRGCSSLGKISELPRNISVLDLSCTAIEVVPSSIECLFGLTTIYLNDCKRLVSLPTSIFKLKSLKSLDLNGCSNFECFPDILEPTVHLELLNLSKTEVKQLPVEIENLIGLQTLNLCRCKDLEFVPDSIYDLNCLKTLSFYGCLKIKSLPPFSIGLCSLEELNLGYCNILQAPDPLVCLTSLRSLNLSGTRIQSLPASIKQASQLRYLWLTNCKRLPSLPELPVLRHLEAHGCTSLK</sequence>
<proteinExistence type="predicted"/>
<evidence type="ECO:0000256" key="1">
    <source>
        <dbReference type="ARBA" id="ARBA00022737"/>
    </source>
</evidence>
<name>A0A5H2XHH3_PRUDU</name>
<organism evidence="3">
    <name type="scientific">Prunus dulcis</name>
    <name type="common">Almond</name>
    <name type="synonym">Amygdalus dulcis</name>
    <dbReference type="NCBI Taxonomy" id="3755"/>
    <lineage>
        <taxon>Eukaryota</taxon>
        <taxon>Viridiplantae</taxon>
        <taxon>Streptophyta</taxon>
        <taxon>Embryophyta</taxon>
        <taxon>Tracheophyta</taxon>
        <taxon>Spermatophyta</taxon>
        <taxon>Magnoliopsida</taxon>
        <taxon>eudicotyledons</taxon>
        <taxon>Gunneridae</taxon>
        <taxon>Pentapetalae</taxon>
        <taxon>rosids</taxon>
        <taxon>fabids</taxon>
        <taxon>Rosales</taxon>
        <taxon>Rosaceae</taxon>
        <taxon>Amygdaloideae</taxon>
        <taxon>Amygdaleae</taxon>
        <taxon>Prunus</taxon>
    </lineage>
</organism>
<dbReference type="PANTHER" id="PTHR45752:SF171">
    <property type="entry name" value="TMV RESISTANCE PROTEIN N-LIKE"/>
    <property type="match status" value="1"/>
</dbReference>
<dbReference type="InterPro" id="IPR032675">
    <property type="entry name" value="LRR_dom_sf"/>
</dbReference>
<dbReference type="AlphaFoldDB" id="A0A5H2XHH3"/>
<dbReference type="PANTHER" id="PTHR45752">
    <property type="entry name" value="LEUCINE-RICH REPEAT-CONTAINING"/>
    <property type="match status" value="1"/>
</dbReference>
<accession>A0A5H2XHH3</accession>
<dbReference type="Pfam" id="PF00560">
    <property type="entry name" value="LRR_1"/>
    <property type="match status" value="1"/>
</dbReference>
<reference evidence="3" key="1">
    <citation type="journal article" date="2019" name="Science">
        <title>Mutation of a bHLH transcription factor allowed almond domestication.</title>
        <authorList>
            <person name="Sanchez-Perez R."/>
            <person name="Pavan S."/>
            <person name="Mazzeo R."/>
            <person name="Moldovan C."/>
            <person name="Aiese Cigliano R."/>
            <person name="Del Cueto J."/>
            <person name="Ricciardi F."/>
            <person name="Lotti C."/>
            <person name="Ricciardi L."/>
            <person name="Dicenta F."/>
            <person name="Lopez-Marques R.L."/>
            <person name="Lindberg Moller B."/>
        </authorList>
    </citation>
    <scope>NUCLEOTIDE SEQUENCE</scope>
</reference>
<dbReference type="InterPro" id="IPR001611">
    <property type="entry name" value="Leu-rich_rpt"/>
</dbReference>
<feature type="non-terminal residue" evidence="3">
    <location>
        <position position="1"/>
    </location>
</feature>
<dbReference type="SUPFAM" id="SSF52058">
    <property type="entry name" value="L domain-like"/>
    <property type="match status" value="1"/>
</dbReference>
<keyword evidence="1" id="KW-0677">Repeat</keyword>
<evidence type="ECO:0000259" key="2">
    <source>
        <dbReference type="Pfam" id="PF23598"/>
    </source>
</evidence>
<feature type="non-terminal residue" evidence="3">
    <location>
        <position position="357"/>
    </location>
</feature>
<dbReference type="EMBL" id="AP020538">
    <property type="protein sequence ID" value="BBN67833.1"/>
    <property type="molecule type" value="Genomic_DNA"/>
</dbReference>
<dbReference type="Gene3D" id="3.80.10.10">
    <property type="entry name" value="Ribonuclease Inhibitor"/>
    <property type="match status" value="3"/>
</dbReference>
<protein>
    <submittedName>
        <fullName evidence="3">Disease resistance TIR-NBS-LRR class protein</fullName>
    </submittedName>
</protein>
<dbReference type="InterPro" id="IPR050715">
    <property type="entry name" value="LRR-SigEffector_domain"/>
</dbReference>
<evidence type="ECO:0000313" key="3">
    <source>
        <dbReference type="EMBL" id="BBN67833.1"/>
    </source>
</evidence>